<dbReference type="Gene3D" id="3.30.2350.10">
    <property type="entry name" value="Pseudouridine synthase"/>
    <property type="match status" value="1"/>
</dbReference>
<evidence type="ECO:0000256" key="5">
    <source>
        <dbReference type="RuleBase" id="RU362028"/>
    </source>
</evidence>
<dbReference type="PANTHER" id="PTHR21600:SF44">
    <property type="entry name" value="RIBOSOMAL LARGE SUBUNIT PSEUDOURIDINE SYNTHASE D"/>
    <property type="match status" value="1"/>
</dbReference>
<dbReference type="PROSITE" id="PS50889">
    <property type="entry name" value="S4"/>
    <property type="match status" value="1"/>
</dbReference>
<sequence>MEEKDYINDIDNERADAACARLSEQSRSLIINLFEKGLILVNGKEVKKSAKLKAGDKIHITFPDEEMPDLTPKNIPFDIIIDKENYAIINKPAGLTVHPAPGNYSDTLVNALLYTFVIEDEDNDFRPGIVHRLDKDTSGLMIIAKNAEYRMKLSELFLHRNITKKYYAICQGTPAFLEKRIEAPIGRDKYNRQKMAIRDDGKMAVSHFKVIEKYKRAFLAEVTIFTGRTHQIRVHAASMGHALIGDTLYGGKELYGFKRQALHSAFLEFHEPDTNELISISLQLPEDMLSLQNNLKKEGQNG</sequence>
<feature type="domain" description="RNA-binding S4" evidence="6">
    <location>
        <begin position="13"/>
        <end position="76"/>
    </location>
</feature>
<dbReference type="CDD" id="cd02869">
    <property type="entry name" value="PseudoU_synth_RluA_like"/>
    <property type="match status" value="1"/>
</dbReference>
<dbReference type="InterPro" id="IPR050188">
    <property type="entry name" value="RluA_PseudoU_synthase"/>
</dbReference>
<dbReference type="NCBIfam" id="TIGR00005">
    <property type="entry name" value="rluA_subfam"/>
    <property type="match status" value="1"/>
</dbReference>
<evidence type="ECO:0000256" key="3">
    <source>
        <dbReference type="PIRSR" id="PIRSR606225-1"/>
    </source>
</evidence>
<dbReference type="InterPro" id="IPR006224">
    <property type="entry name" value="PsdUridine_synth_RluA-like_CS"/>
</dbReference>
<dbReference type="InterPro" id="IPR020103">
    <property type="entry name" value="PsdUridine_synth_cat_dom_sf"/>
</dbReference>
<evidence type="ECO:0000256" key="1">
    <source>
        <dbReference type="ARBA" id="ARBA00010876"/>
    </source>
</evidence>
<dbReference type="SUPFAM" id="SSF55174">
    <property type="entry name" value="Alpha-L RNA-binding motif"/>
    <property type="match status" value="1"/>
</dbReference>
<evidence type="ECO:0000313" key="7">
    <source>
        <dbReference type="EMBL" id="HIZ89269.1"/>
    </source>
</evidence>
<dbReference type="Proteomes" id="UP000824176">
    <property type="component" value="Unassembled WGS sequence"/>
</dbReference>
<keyword evidence="4" id="KW-0694">RNA-binding</keyword>
<comment type="caution">
    <text evidence="7">The sequence shown here is derived from an EMBL/GenBank/DDBJ whole genome shotgun (WGS) entry which is preliminary data.</text>
</comment>
<dbReference type="SUPFAM" id="SSF55120">
    <property type="entry name" value="Pseudouridine synthase"/>
    <property type="match status" value="1"/>
</dbReference>
<dbReference type="EMBL" id="DXAQ01000078">
    <property type="protein sequence ID" value="HIZ89269.1"/>
    <property type="molecule type" value="Genomic_DNA"/>
</dbReference>
<dbReference type="InterPro" id="IPR036986">
    <property type="entry name" value="S4_RNA-bd_sf"/>
</dbReference>
<dbReference type="Gene3D" id="3.10.290.10">
    <property type="entry name" value="RNA-binding S4 domain"/>
    <property type="match status" value="1"/>
</dbReference>
<evidence type="ECO:0000256" key="4">
    <source>
        <dbReference type="PROSITE-ProRule" id="PRU00182"/>
    </source>
</evidence>
<reference evidence="7" key="1">
    <citation type="journal article" date="2021" name="PeerJ">
        <title>Extensive microbial diversity within the chicken gut microbiome revealed by metagenomics and culture.</title>
        <authorList>
            <person name="Gilroy R."/>
            <person name="Ravi A."/>
            <person name="Getino M."/>
            <person name="Pursley I."/>
            <person name="Horton D.L."/>
            <person name="Alikhan N.F."/>
            <person name="Baker D."/>
            <person name="Gharbi K."/>
            <person name="Hall N."/>
            <person name="Watson M."/>
            <person name="Adriaenssens E.M."/>
            <person name="Foster-Nyarko E."/>
            <person name="Jarju S."/>
            <person name="Secka A."/>
            <person name="Antonio M."/>
            <person name="Oren A."/>
            <person name="Chaudhuri R.R."/>
            <person name="La Ragione R."/>
            <person name="Hildebrand F."/>
            <person name="Pallen M.J."/>
        </authorList>
    </citation>
    <scope>NUCLEOTIDE SEQUENCE</scope>
    <source>
        <strain evidence="7">ChiW4-1371</strain>
    </source>
</reference>
<dbReference type="PANTHER" id="PTHR21600">
    <property type="entry name" value="MITOCHONDRIAL RNA PSEUDOURIDINE SYNTHASE"/>
    <property type="match status" value="1"/>
</dbReference>
<dbReference type="AlphaFoldDB" id="A0A9D2KAF3"/>
<dbReference type="GO" id="GO:0120159">
    <property type="term" value="F:rRNA pseudouridine synthase activity"/>
    <property type="evidence" value="ECO:0007669"/>
    <property type="project" value="UniProtKB-ARBA"/>
</dbReference>
<evidence type="ECO:0000256" key="2">
    <source>
        <dbReference type="ARBA" id="ARBA00023235"/>
    </source>
</evidence>
<protein>
    <recommendedName>
        <fullName evidence="5">Pseudouridine synthase</fullName>
        <ecNumber evidence="5">5.4.99.-</ecNumber>
    </recommendedName>
</protein>
<dbReference type="SMART" id="SM00363">
    <property type="entry name" value="S4"/>
    <property type="match status" value="1"/>
</dbReference>
<comment type="similarity">
    <text evidence="1 5">Belongs to the pseudouridine synthase RluA family.</text>
</comment>
<accession>A0A9D2KAF3</accession>
<gene>
    <name evidence="7" type="ORF">H9804_04930</name>
</gene>
<dbReference type="Pfam" id="PF00849">
    <property type="entry name" value="PseudoU_synth_2"/>
    <property type="match status" value="1"/>
</dbReference>
<evidence type="ECO:0000313" key="8">
    <source>
        <dbReference type="Proteomes" id="UP000824176"/>
    </source>
</evidence>
<dbReference type="GO" id="GO:0003723">
    <property type="term" value="F:RNA binding"/>
    <property type="evidence" value="ECO:0007669"/>
    <property type="project" value="UniProtKB-KW"/>
</dbReference>
<feature type="active site" evidence="3">
    <location>
        <position position="134"/>
    </location>
</feature>
<evidence type="ECO:0000259" key="6">
    <source>
        <dbReference type="SMART" id="SM00363"/>
    </source>
</evidence>
<reference evidence="7" key="2">
    <citation type="submission" date="2021-04" db="EMBL/GenBank/DDBJ databases">
        <authorList>
            <person name="Gilroy R."/>
        </authorList>
    </citation>
    <scope>NUCLEOTIDE SEQUENCE</scope>
    <source>
        <strain evidence="7">ChiW4-1371</strain>
    </source>
</reference>
<organism evidence="7 8">
    <name type="scientific">Candidatus Mucispirillum faecigallinarum</name>
    <dbReference type="NCBI Taxonomy" id="2838699"/>
    <lineage>
        <taxon>Bacteria</taxon>
        <taxon>Pseudomonadati</taxon>
        <taxon>Deferribacterota</taxon>
        <taxon>Deferribacteres</taxon>
        <taxon>Deferribacterales</taxon>
        <taxon>Mucispirillaceae</taxon>
        <taxon>Mucispirillum</taxon>
    </lineage>
</organism>
<dbReference type="PROSITE" id="PS01129">
    <property type="entry name" value="PSI_RLU"/>
    <property type="match status" value="1"/>
</dbReference>
<name>A0A9D2KAF3_9BACT</name>
<comment type="catalytic activity">
    <reaction evidence="5">
        <text>a uridine in RNA = a pseudouridine in RNA</text>
        <dbReference type="Rhea" id="RHEA:48348"/>
        <dbReference type="Rhea" id="RHEA-COMP:12068"/>
        <dbReference type="Rhea" id="RHEA-COMP:12069"/>
        <dbReference type="ChEBI" id="CHEBI:65314"/>
        <dbReference type="ChEBI" id="CHEBI:65315"/>
    </reaction>
</comment>
<dbReference type="InterPro" id="IPR002942">
    <property type="entry name" value="S4_RNA-bd"/>
</dbReference>
<proteinExistence type="inferred from homology"/>
<dbReference type="InterPro" id="IPR006145">
    <property type="entry name" value="PsdUridine_synth_RsuA/RluA"/>
</dbReference>
<dbReference type="EC" id="5.4.99.-" evidence="5"/>
<dbReference type="CDD" id="cd00165">
    <property type="entry name" value="S4"/>
    <property type="match status" value="1"/>
</dbReference>
<keyword evidence="2 5" id="KW-0413">Isomerase</keyword>
<comment type="function">
    <text evidence="5">Responsible for synthesis of pseudouridine from uracil.</text>
</comment>
<dbReference type="InterPro" id="IPR006225">
    <property type="entry name" value="PsdUridine_synth_RluC/D"/>
</dbReference>
<dbReference type="GO" id="GO:0000455">
    <property type="term" value="P:enzyme-directed rRNA pseudouridine synthesis"/>
    <property type="evidence" value="ECO:0007669"/>
    <property type="project" value="UniProtKB-ARBA"/>
</dbReference>